<organism evidence="2 3">
    <name type="scientific">Ophiobolus disseminans</name>
    <dbReference type="NCBI Taxonomy" id="1469910"/>
    <lineage>
        <taxon>Eukaryota</taxon>
        <taxon>Fungi</taxon>
        <taxon>Dikarya</taxon>
        <taxon>Ascomycota</taxon>
        <taxon>Pezizomycotina</taxon>
        <taxon>Dothideomycetes</taxon>
        <taxon>Pleosporomycetidae</taxon>
        <taxon>Pleosporales</taxon>
        <taxon>Pleosporineae</taxon>
        <taxon>Phaeosphaeriaceae</taxon>
        <taxon>Ophiobolus</taxon>
    </lineage>
</organism>
<dbReference type="AlphaFoldDB" id="A0A6A6ZYB0"/>
<reference evidence="2" key="1">
    <citation type="journal article" date="2020" name="Stud. Mycol.">
        <title>101 Dothideomycetes genomes: a test case for predicting lifestyles and emergence of pathogens.</title>
        <authorList>
            <person name="Haridas S."/>
            <person name="Albert R."/>
            <person name="Binder M."/>
            <person name="Bloem J."/>
            <person name="Labutti K."/>
            <person name="Salamov A."/>
            <person name="Andreopoulos B."/>
            <person name="Baker S."/>
            <person name="Barry K."/>
            <person name="Bills G."/>
            <person name="Bluhm B."/>
            <person name="Cannon C."/>
            <person name="Castanera R."/>
            <person name="Culley D."/>
            <person name="Daum C."/>
            <person name="Ezra D."/>
            <person name="Gonzalez J."/>
            <person name="Henrissat B."/>
            <person name="Kuo A."/>
            <person name="Liang C."/>
            <person name="Lipzen A."/>
            <person name="Lutzoni F."/>
            <person name="Magnuson J."/>
            <person name="Mondo S."/>
            <person name="Nolan M."/>
            <person name="Ohm R."/>
            <person name="Pangilinan J."/>
            <person name="Park H.-J."/>
            <person name="Ramirez L."/>
            <person name="Alfaro M."/>
            <person name="Sun H."/>
            <person name="Tritt A."/>
            <person name="Yoshinaga Y."/>
            <person name="Zwiers L.-H."/>
            <person name="Turgeon B."/>
            <person name="Goodwin S."/>
            <person name="Spatafora J."/>
            <person name="Crous P."/>
            <person name="Grigoriev I."/>
        </authorList>
    </citation>
    <scope>NUCLEOTIDE SEQUENCE</scope>
    <source>
        <strain evidence="2">CBS 113818</strain>
    </source>
</reference>
<evidence type="ECO:0000259" key="1">
    <source>
        <dbReference type="Pfam" id="PF06985"/>
    </source>
</evidence>
<accession>A0A6A6ZYB0</accession>
<sequence length="499" mass="57203">MSQYRHTPLSLGRDSIRLLRLMPHEDKAADIQCELFEYSLPNSCERTHMYDALSYVWGNPAEKLPIFIHTHSFNITVNLHAALSHLRNHSIERILWIDAICINQENQEEKQYQIQSMAKIYGQANRVIVWLGEAAHDSDLALEEIRVSWDRKATNSLHSERIQQAVLALLERPWFRRIWILQEVAAARHVLVMCGSKMIDGYVFCLGVDSLKDFYNVCPDLQDLIRPVTHLIRGAIFRPAYSTGSLGRSSLDICPLSELMDMYHSHEATKRHDKVYALLGMSSDDISKIGLLPDYGVPWEELLQRLAKFLLHEKISVETWQNREIVVIKSKGCILGKVTSVQSNMARGDRQGVNVTFMNIPRQPGGRGGWSAYWTLQVSAKPLREGDFICLLQGALKPTIIRLCNDHFSIIMVAASPQEHIETKSPHIKRLTLSNSKNIFTRDFLLVWDWENTLNLQEQKRYETVIRTDCLVSERSKTEPGTYLENATRTWNVALILGD</sequence>
<dbReference type="InterPro" id="IPR010730">
    <property type="entry name" value="HET"/>
</dbReference>
<proteinExistence type="predicted"/>
<name>A0A6A6ZYB0_9PLEO</name>
<dbReference type="Proteomes" id="UP000799424">
    <property type="component" value="Unassembled WGS sequence"/>
</dbReference>
<feature type="non-terminal residue" evidence="2">
    <location>
        <position position="499"/>
    </location>
</feature>
<evidence type="ECO:0000313" key="2">
    <source>
        <dbReference type="EMBL" id="KAF2825991.1"/>
    </source>
</evidence>
<dbReference type="OrthoDB" id="194358at2759"/>
<dbReference type="Pfam" id="PF06985">
    <property type="entry name" value="HET"/>
    <property type="match status" value="1"/>
</dbReference>
<evidence type="ECO:0000313" key="3">
    <source>
        <dbReference type="Proteomes" id="UP000799424"/>
    </source>
</evidence>
<feature type="domain" description="Heterokaryon incompatibility" evidence="1">
    <location>
        <begin position="50"/>
        <end position="183"/>
    </location>
</feature>
<gene>
    <name evidence="2" type="ORF">CC86DRAFT_294258</name>
</gene>
<dbReference type="PANTHER" id="PTHR24148">
    <property type="entry name" value="ANKYRIN REPEAT DOMAIN-CONTAINING PROTEIN 39 HOMOLOG-RELATED"/>
    <property type="match status" value="1"/>
</dbReference>
<protein>
    <submittedName>
        <fullName evidence="2">HET-domain-containing protein</fullName>
    </submittedName>
</protein>
<dbReference type="EMBL" id="MU006227">
    <property type="protein sequence ID" value="KAF2825991.1"/>
    <property type="molecule type" value="Genomic_DNA"/>
</dbReference>
<dbReference type="PANTHER" id="PTHR24148:SF78">
    <property type="entry name" value="HETEROKARYON INCOMPATIBILITY DOMAIN-CONTAINING PROTEIN"/>
    <property type="match status" value="1"/>
</dbReference>
<dbReference type="InterPro" id="IPR052895">
    <property type="entry name" value="HetReg/Transcr_Mod"/>
</dbReference>
<keyword evidence="3" id="KW-1185">Reference proteome</keyword>